<organism evidence="1 2">
    <name type="scientific">Actinoplanes couchii</name>
    <dbReference type="NCBI Taxonomy" id="403638"/>
    <lineage>
        <taxon>Bacteria</taxon>
        <taxon>Bacillati</taxon>
        <taxon>Actinomycetota</taxon>
        <taxon>Actinomycetes</taxon>
        <taxon>Micromonosporales</taxon>
        <taxon>Micromonosporaceae</taxon>
        <taxon>Actinoplanes</taxon>
    </lineage>
</organism>
<reference evidence="1 2" key="1">
    <citation type="submission" date="2021-01" db="EMBL/GenBank/DDBJ databases">
        <title>Whole genome shotgun sequence of Actinoplanes couchii NBRC 106145.</title>
        <authorList>
            <person name="Komaki H."/>
            <person name="Tamura T."/>
        </authorList>
    </citation>
    <scope>NUCLEOTIDE SEQUENCE [LARGE SCALE GENOMIC DNA]</scope>
    <source>
        <strain evidence="1 2">NBRC 106145</strain>
    </source>
</reference>
<sequence length="200" mass="20779">MSTTNMRGLTFGAAVAFLIATVLAVPAGPASAGGLRPGVESAAAGEFDQATMDRVGAELAATAAHRSRVLGRVSVCYNAHLADIGWQGQRCDGRIAGTTGENRRMEAIMISLGDGTVCYNAHLADIGWQGQRCDNAVAGTTGQSRRMEAIKVVSAAADICYDAHVQNIGWQGRRCGGATAGTTGQSRQMEAIRITASPIR</sequence>
<comment type="caution">
    <text evidence="1">The sequence shown here is derived from an EMBL/GenBank/DDBJ whole genome shotgun (WGS) entry which is preliminary data.</text>
</comment>
<proteinExistence type="predicted"/>
<dbReference type="Proteomes" id="UP000612282">
    <property type="component" value="Unassembled WGS sequence"/>
</dbReference>
<dbReference type="InterPro" id="IPR006637">
    <property type="entry name" value="ChW"/>
</dbReference>
<gene>
    <name evidence="1" type="ORF">Aco03nite_100770</name>
</gene>
<keyword evidence="2" id="KW-1185">Reference proteome</keyword>
<evidence type="ECO:0000313" key="2">
    <source>
        <dbReference type="Proteomes" id="UP000612282"/>
    </source>
</evidence>
<name>A0ABQ3XT42_9ACTN</name>
<dbReference type="EMBL" id="BOMG01000133">
    <property type="protein sequence ID" value="GID61673.1"/>
    <property type="molecule type" value="Genomic_DNA"/>
</dbReference>
<dbReference type="SMART" id="SM00728">
    <property type="entry name" value="ChW"/>
    <property type="match status" value="3"/>
</dbReference>
<accession>A0ABQ3XT42</accession>
<protein>
    <submittedName>
        <fullName evidence="1">Uncharacterized protein</fullName>
    </submittedName>
</protein>
<dbReference type="Pfam" id="PF07538">
    <property type="entry name" value="ChW"/>
    <property type="match status" value="3"/>
</dbReference>
<evidence type="ECO:0000313" key="1">
    <source>
        <dbReference type="EMBL" id="GID61673.1"/>
    </source>
</evidence>